<sequence>MWIKNNRNYVDACLIAPNTDPKEPLKCYCIGCGEITEVKSKSFVELPDIGLDVDTNKLYFGEDIPLRAYQLARKCDDGKYRTCLCKKCLKDYKENEQWMKNLISSMDLIS</sequence>
<dbReference type="EMBL" id="BK032577">
    <property type="protein sequence ID" value="DAF48947.1"/>
    <property type="molecule type" value="Genomic_DNA"/>
</dbReference>
<accession>A0A8S5SDT4</accession>
<protein>
    <submittedName>
        <fullName evidence="1">Cysteine-rich protein</fullName>
    </submittedName>
</protein>
<evidence type="ECO:0000313" key="1">
    <source>
        <dbReference type="EMBL" id="DAF48947.1"/>
    </source>
</evidence>
<name>A0A8S5SDT4_9CAUD</name>
<reference evidence="1" key="1">
    <citation type="journal article" date="2021" name="Proc. Natl. Acad. Sci. U.S.A.">
        <title>A Catalog of Tens of Thousands of Viruses from Human Metagenomes Reveals Hidden Associations with Chronic Diseases.</title>
        <authorList>
            <person name="Tisza M.J."/>
            <person name="Buck C.B."/>
        </authorList>
    </citation>
    <scope>NUCLEOTIDE SEQUENCE</scope>
    <source>
        <strain evidence="1">Ctnpt50</strain>
    </source>
</reference>
<organism evidence="1">
    <name type="scientific">Siphoviridae sp. ctnpt50</name>
    <dbReference type="NCBI Taxonomy" id="2827941"/>
    <lineage>
        <taxon>Viruses</taxon>
        <taxon>Duplodnaviria</taxon>
        <taxon>Heunggongvirae</taxon>
        <taxon>Uroviricota</taxon>
        <taxon>Caudoviricetes</taxon>
    </lineage>
</organism>
<proteinExistence type="predicted"/>